<dbReference type="InterPro" id="IPR001584">
    <property type="entry name" value="Integrase_cat-core"/>
</dbReference>
<dbReference type="Pfam" id="PF00665">
    <property type="entry name" value="rve"/>
    <property type="match status" value="1"/>
</dbReference>
<dbReference type="GO" id="GO:0003676">
    <property type="term" value="F:nucleic acid binding"/>
    <property type="evidence" value="ECO:0007669"/>
    <property type="project" value="InterPro"/>
</dbReference>
<sequence>LPLSTDNGLVIHGTRVVPPAVLRRRILEAAHDEVHPSFESTKAHICKEFWWPGLDRDVRQYVEKCRTCAESHPLSNRKIDIWPPETTPWSRVHMDHCEVSGVGLLLLLSDAYSGWPEAIQVPDKSTDTVMRVLRAVFARNGVPQTLVSDNAPEFKSTRLSQWLDSNRLQGDAIWFGCAQRPDPSRLKFVVQHGQNTALVTQLICRLEDCAGPPQPMERRWYIQDGRSGPADEPNAFRMTARMLVGLPMSSDQDVRSATKWNPPAPRDDFFAGSSCVERRNETGTGRRIWTRQAGASRREQRNCKNHGPMNTFFASTVWMRTAHECSIRLGFLKIHRQCEGDAAKVYGASAVSVATPGSTRARCSISIIRLPAHHSHSFGAHGGMVGGGSGGNFLVDIQLVNWHTEDSLLACAWSDGCVRLWRNYACPYNSSPQLISAFIGLERWLGINNSRAGLAFGGHARFLRLIDAHAERRCVDLPCESAACTHLAYSDESAGRGRLIAGFDDGIVKCFDPLAPANQCCVCSVQADAVPVGGVSNSGAAAMSSPAGDLVLGACLNRSNPDQLLTCTASGLVRLWDLRRAGQQFLESHQPPQQQQPPQQVTCFAAHPRCPVYAVGTADCTLSSDRLPAAFNWPLFELNSAAADCQAILCSFSSVETHASVEHYG</sequence>
<evidence type="ECO:0000259" key="1">
    <source>
        <dbReference type="PROSITE" id="PS50994"/>
    </source>
</evidence>
<name>A0A1I8FPI9_9PLAT</name>
<reference evidence="3" key="1">
    <citation type="submission" date="2016-11" db="UniProtKB">
        <authorList>
            <consortium name="WormBaseParasite"/>
        </authorList>
    </citation>
    <scope>IDENTIFICATION</scope>
</reference>
<dbReference type="SMART" id="SM00320">
    <property type="entry name" value="WD40"/>
    <property type="match status" value="3"/>
</dbReference>
<evidence type="ECO:0000313" key="2">
    <source>
        <dbReference type="Proteomes" id="UP000095280"/>
    </source>
</evidence>
<dbReference type="InterPro" id="IPR012337">
    <property type="entry name" value="RNaseH-like_sf"/>
</dbReference>
<accession>A0A1I8FPI9</accession>
<dbReference type="InterPro" id="IPR050951">
    <property type="entry name" value="Retrovirus_Pol_polyprotein"/>
</dbReference>
<keyword evidence="2" id="KW-1185">Reference proteome</keyword>
<dbReference type="InterPro" id="IPR036322">
    <property type="entry name" value="WD40_repeat_dom_sf"/>
</dbReference>
<proteinExistence type="predicted"/>
<dbReference type="PROSITE" id="PS50994">
    <property type="entry name" value="INTEGRASE"/>
    <property type="match status" value="1"/>
</dbReference>
<dbReference type="SUPFAM" id="SSF53098">
    <property type="entry name" value="Ribonuclease H-like"/>
    <property type="match status" value="1"/>
</dbReference>
<dbReference type="PANTHER" id="PTHR37984:SF5">
    <property type="entry name" value="PROTEIN NYNRIN-LIKE"/>
    <property type="match status" value="1"/>
</dbReference>
<dbReference type="InterPro" id="IPR015943">
    <property type="entry name" value="WD40/YVTN_repeat-like_dom_sf"/>
</dbReference>
<dbReference type="PANTHER" id="PTHR37984">
    <property type="entry name" value="PROTEIN CBG26694"/>
    <property type="match status" value="1"/>
</dbReference>
<dbReference type="Pfam" id="PF17921">
    <property type="entry name" value="Integrase_H2C2"/>
    <property type="match status" value="1"/>
</dbReference>
<dbReference type="WBParaSite" id="maker-unitig_42547-snap-gene-0.1-mRNA-1">
    <property type="protein sequence ID" value="maker-unitig_42547-snap-gene-0.1-mRNA-1"/>
    <property type="gene ID" value="maker-unitig_42547-snap-gene-0.1"/>
</dbReference>
<dbReference type="Gene3D" id="3.30.420.10">
    <property type="entry name" value="Ribonuclease H-like superfamily/Ribonuclease H"/>
    <property type="match status" value="1"/>
</dbReference>
<evidence type="ECO:0000313" key="3">
    <source>
        <dbReference type="WBParaSite" id="maker-unitig_42547-snap-gene-0.1-mRNA-1"/>
    </source>
</evidence>
<dbReference type="InterPro" id="IPR001680">
    <property type="entry name" value="WD40_rpt"/>
</dbReference>
<dbReference type="InterPro" id="IPR041588">
    <property type="entry name" value="Integrase_H2C2"/>
</dbReference>
<dbReference type="Gene3D" id="1.10.340.70">
    <property type="match status" value="1"/>
</dbReference>
<dbReference type="InterPro" id="IPR036397">
    <property type="entry name" value="RNaseH_sf"/>
</dbReference>
<dbReference type="Proteomes" id="UP000095280">
    <property type="component" value="Unplaced"/>
</dbReference>
<feature type="domain" description="Integrase catalytic" evidence="1">
    <location>
        <begin position="84"/>
        <end position="163"/>
    </location>
</feature>
<dbReference type="AlphaFoldDB" id="A0A1I8FPI9"/>
<dbReference type="SUPFAM" id="SSF50978">
    <property type="entry name" value="WD40 repeat-like"/>
    <property type="match status" value="1"/>
</dbReference>
<protein>
    <submittedName>
        <fullName evidence="3">Integrase catalytic domain-containing protein</fullName>
    </submittedName>
</protein>
<organism evidence="2 3">
    <name type="scientific">Macrostomum lignano</name>
    <dbReference type="NCBI Taxonomy" id="282301"/>
    <lineage>
        <taxon>Eukaryota</taxon>
        <taxon>Metazoa</taxon>
        <taxon>Spiralia</taxon>
        <taxon>Lophotrochozoa</taxon>
        <taxon>Platyhelminthes</taxon>
        <taxon>Rhabditophora</taxon>
        <taxon>Macrostomorpha</taxon>
        <taxon>Macrostomida</taxon>
        <taxon>Macrostomidae</taxon>
        <taxon>Macrostomum</taxon>
    </lineage>
</organism>
<dbReference type="GO" id="GO:0015074">
    <property type="term" value="P:DNA integration"/>
    <property type="evidence" value="ECO:0007669"/>
    <property type="project" value="InterPro"/>
</dbReference>
<dbReference type="Gene3D" id="2.130.10.10">
    <property type="entry name" value="YVTN repeat-like/Quinoprotein amine dehydrogenase"/>
    <property type="match status" value="1"/>
</dbReference>